<evidence type="ECO:0000313" key="1">
    <source>
        <dbReference type="EMBL" id="PJZ23965.1"/>
    </source>
</evidence>
<dbReference type="AlphaFoldDB" id="A0A2M9X8I1"/>
<comment type="caution">
    <text evidence="1">The sequence shown here is derived from an EMBL/GenBank/DDBJ whole genome shotgun (WGS) entry which is preliminary data.</text>
</comment>
<accession>A0A2M9X8I1</accession>
<proteinExistence type="predicted"/>
<organism evidence="1 2">
    <name type="scientific">Leptospira hartskeerlii</name>
    <dbReference type="NCBI Taxonomy" id="2023177"/>
    <lineage>
        <taxon>Bacteria</taxon>
        <taxon>Pseudomonadati</taxon>
        <taxon>Spirochaetota</taxon>
        <taxon>Spirochaetia</taxon>
        <taxon>Leptospirales</taxon>
        <taxon>Leptospiraceae</taxon>
        <taxon>Leptospira</taxon>
    </lineage>
</organism>
<sequence length="184" mass="21157">MLDLVEGNLLNEGIKEALENLYHFQKELGVPERLLKHHEITLSVSIKIVDGLPKEIRAVLNSNVLLSGIFVHDIGKLFFQEELSIEGKYHEVAGRDFLLLIGMPEEIANFCISDEINSIEKLIAAIADRIWTGVRDLDLEWDLIQIVSFMTGKEFWETYNQLDPLFEQTSVFSYNAYKEFLNLL</sequence>
<protein>
    <recommendedName>
        <fullName evidence="3">HD domain-containing protein</fullName>
    </recommendedName>
</protein>
<keyword evidence="2" id="KW-1185">Reference proteome</keyword>
<gene>
    <name evidence="1" type="ORF">CH357_18495</name>
</gene>
<dbReference type="OrthoDB" id="338520at2"/>
<dbReference type="Proteomes" id="UP000232196">
    <property type="component" value="Unassembled WGS sequence"/>
</dbReference>
<name>A0A2M9X8I1_9LEPT</name>
<dbReference type="EMBL" id="NPDN01000013">
    <property type="protein sequence ID" value="PJZ23965.1"/>
    <property type="molecule type" value="Genomic_DNA"/>
</dbReference>
<dbReference type="SUPFAM" id="SSF109604">
    <property type="entry name" value="HD-domain/PDEase-like"/>
    <property type="match status" value="1"/>
</dbReference>
<evidence type="ECO:0000313" key="2">
    <source>
        <dbReference type="Proteomes" id="UP000232196"/>
    </source>
</evidence>
<reference evidence="1 2" key="1">
    <citation type="submission" date="2017-07" db="EMBL/GenBank/DDBJ databases">
        <title>Leptospira spp. isolated from tropical soils.</title>
        <authorList>
            <person name="Thibeaux R."/>
            <person name="Iraola G."/>
            <person name="Ferres I."/>
            <person name="Bierque E."/>
            <person name="Girault D."/>
            <person name="Soupe-Gilbert M.-E."/>
            <person name="Picardeau M."/>
            <person name="Goarant C."/>
        </authorList>
    </citation>
    <scope>NUCLEOTIDE SEQUENCE [LARGE SCALE GENOMIC DNA]</scope>
    <source>
        <strain evidence="1 2">MCA1-C-A1</strain>
    </source>
</reference>
<evidence type="ECO:0008006" key="3">
    <source>
        <dbReference type="Google" id="ProtNLM"/>
    </source>
</evidence>
<dbReference type="RefSeq" id="WP_100708250.1">
    <property type="nucleotide sequence ID" value="NZ_NPDL01000001.1"/>
</dbReference>